<keyword evidence="4" id="KW-1185">Reference proteome</keyword>
<proteinExistence type="predicted"/>
<evidence type="ECO:0008006" key="5">
    <source>
        <dbReference type="Google" id="ProtNLM"/>
    </source>
</evidence>
<accession>B2FLP9</accession>
<feature type="region of interest" description="Disordered" evidence="1">
    <location>
        <begin position="27"/>
        <end position="133"/>
    </location>
</feature>
<organism evidence="3 4">
    <name type="scientific">Stenotrophomonas maltophilia (strain K279a)</name>
    <dbReference type="NCBI Taxonomy" id="522373"/>
    <lineage>
        <taxon>Bacteria</taxon>
        <taxon>Pseudomonadati</taxon>
        <taxon>Pseudomonadota</taxon>
        <taxon>Gammaproteobacteria</taxon>
        <taxon>Lysobacterales</taxon>
        <taxon>Lysobacteraceae</taxon>
        <taxon>Stenotrophomonas</taxon>
        <taxon>Stenotrophomonas maltophilia group</taxon>
    </lineage>
</organism>
<evidence type="ECO:0000313" key="3">
    <source>
        <dbReference type="EMBL" id="CAQ44153.1"/>
    </source>
</evidence>
<dbReference type="Proteomes" id="UP000008840">
    <property type="component" value="Chromosome"/>
</dbReference>
<protein>
    <recommendedName>
        <fullName evidence="5">Classical arabinogalactan protein 4</fullName>
    </recommendedName>
</protein>
<feature type="chain" id="PRO_5002777400" description="Classical arabinogalactan protein 4" evidence="2">
    <location>
        <begin position="28"/>
        <end position="133"/>
    </location>
</feature>
<evidence type="ECO:0000256" key="2">
    <source>
        <dbReference type="SAM" id="SignalP"/>
    </source>
</evidence>
<dbReference type="KEGG" id="sml:Smlt0564"/>
<name>B2FLP9_STRMK</name>
<dbReference type="eggNOG" id="ENOG50307KA">
    <property type="taxonomic scope" value="Bacteria"/>
</dbReference>
<reference evidence="3 4" key="1">
    <citation type="journal article" date="2008" name="Genome Biol.">
        <title>The complete genome, comparative and functional analysis of Stenotrophomonas maltophilia reveals an organism heavily shielded by drug resistance determinants.</title>
        <authorList>
            <person name="Crossman L.C."/>
            <person name="Gould V.C."/>
            <person name="Dow J.M."/>
            <person name="Vernikos G.S."/>
            <person name="Okazaki A."/>
            <person name="Sebaihia M."/>
            <person name="Saunders D."/>
            <person name="Arrowsmith C."/>
            <person name="Carver T."/>
            <person name="Peters N."/>
            <person name="Adlem E."/>
            <person name="Kerhornou A."/>
            <person name="Lord A."/>
            <person name="Murphy L."/>
            <person name="Seeger K."/>
            <person name="Squares R."/>
            <person name="Rutter S."/>
            <person name="Quail M.A."/>
            <person name="Rajandream M.A."/>
            <person name="Harris D."/>
            <person name="Churcher C."/>
            <person name="Bentley S.D."/>
            <person name="Parkhill J."/>
            <person name="Thomson N.R."/>
            <person name="Avison M.B."/>
        </authorList>
    </citation>
    <scope>NUCLEOTIDE SEQUENCE [LARGE SCALE GENOMIC DNA]</scope>
    <source>
        <strain evidence="3 4">K279a</strain>
    </source>
</reference>
<feature type="compositionally biased region" description="Low complexity" evidence="1">
    <location>
        <begin position="27"/>
        <end position="47"/>
    </location>
</feature>
<dbReference type="HOGENOM" id="CLU_118154_0_0_6"/>
<sequence length="133" mass="14062">MRTTPERAMKSTLSLLLMALLPLVAQAQVPTSSSPTATRSATTVAPQPVVPPPQAARPQPQVLPSPQPTQPIKSTGPAQVAPAPVPKPADKVYDRNGRIVPGVRPAGPNRVFDSRTGRYYDSVPAGDGQQIKR</sequence>
<feature type="compositionally biased region" description="Pro residues" evidence="1">
    <location>
        <begin position="48"/>
        <end position="69"/>
    </location>
</feature>
<keyword evidence="2" id="KW-0732">Signal</keyword>
<dbReference type="EnsemblBacteria" id="CAQ44153">
    <property type="protein sequence ID" value="CAQ44153"/>
    <property type="gene ID" value="Smlt0564"/>
</dbReference>
<gene>
    <name evidence="3" type="ordered locus">Smlt0564</name>
</gene>
<dbReference type="EMBL" id="AM743169">
    <property type="protein sequence ID" value="CAQ44153.1"/>
    <property type="molecule type" value="Genomic_DNA"/>
</dbReference>
<evidence type="ECO:0000256" key="1">
    <source>
        <dbReference type="SAM" id="MobiDB-lite"/>
    </source>
</evidence>
<evidence type="ECO:0000313" key="4">
    <source>
        <dbReference type="Proteomes" id="UP000008840"/>
    </source>
</evidence>
<feature type="compositionally biased region" description="Basic and acidic residues" evidence="1">
    <location>
        <begin position="88"/>
        <end position="97"/>
    </location>
</feature>
<feature type="signal peptide" evidence="2">
    <location>
        <begin position="1"/>
        <end position="27"/>
    </location>
</feature>
<dbReference type="AlphaFoldDB" id="B2FLP9"/>